<name>F3Z220_DESAF</name>
<dbReference type="Gene3D" id="3.30.70.260">
    <property type="match status" value="1"/>
</dbReference>
<dbReference type="PANTHER" id="PTHR43687">
    <property type="entry name" value="ADENYLYLSULFATE REDUCTASE, BETA SUBUNIT"/>
    <property type="match status" value="1"/>
</dbReference>
<dbReference type="SMART" id="SM00930">
    <property type="entry name" value="NIL"/>
    <property type="match status" value="1"/>
</dbReference>
<gene>
    <name evidence="6" type="ORF">Desaf_2921</name>
</gene>
<evidence type="ECO:0000313" key="7">
    <source>
        <dbReference type="Proteomes" id="UP000007844"/>
    </source>
</evidence>
<dbReference type="Proteomes" id="UP000007844">
    <property type="component" value="Chromosome"/>
</dbReference>
<evidence type="ECO:0000259" key="5">
    <source>
        <dbReference type="PROSITE" id="PS51379"/>
    </source>
</evidence>
<dbReference type="Gene3D" id="3.30.70.20">
    <property type="match status" value="2"/>
</dbReference>
<dbReference type="RefSeq" id="WP_005983846.1">
    <property type="nucleotide sequence ID" value="NC_016629.1"/>
</dbReference>
<dbReference type="Pfam" id="PF09383">
    <property type="entry name" value="NIL"/>
    <property type="match status" value="1"/>
</dbReference>
<keyword evidence="2" id="KW-0479">Metal-binding</keyword>
<dbReference type="STRING" id="690850.Desaf_2921"/>
<evidence type="ECO:0000313" key="6">
    <source>
        <dbReference type="EMBL" id="EGJ51229.1"/>
    </source>
</evidence>
<feature type="domain" description="4Fe-4S ferredoxin-type" evidence="5">
    <location>
        <begin position="113"/>
        <end position="142"/>
    </location>
</feature>
<dbReference type="PROSITE" id="PS51379">
    <property type="entry name" value="4FE4S_FER_2"/>
    <property type="match status" value="2"/>
</dbReference>
<reference evidence="6 7" key="1">
    <citation type="journal article" date="2011" name="J. Bacteriol.">
        <title>Genome sequence of the mercury-methylating and pleomorphic Desulfovibrio africanus Strain Walvis Bay.</title>
        <authorList>
            <person name="Brown S.D."/>
            <person name="Wall J.D."/>
            <person name="Kucken A.M."/>
            <person name="Gilmour C.C."/>
            <person name="Podar M."/>
            <person name="Brandt C.C."/>
            <person name="Teshima H."/>
            <person name="Detter J.C."/>
            <person name="Han C.S."/>
            <person name="Land M.L."/>
            <person name="Lucas S."/>
            <person name="Han J."/>
            <person name="Pennacchio L."/>
            <person name="Nolan M."/>
            <person name="Pitluck S."/>
            <person name="Woyke T."/>
            <person name="Goodwin L."/>
            <person name="Palumbo A.V."/>
            <person name="Elias D.A."/>
        </authorList>
    </citation>
    <scope>NUCLEOTIDE SEQUENCE [LARGE SCALE GENOMIC DNA]</scope>
    <source>
        <strain evidence="6 7">Walvis Bay</strain>
    </source>
</reference>
<dbReference type="Pfam" id="PF13237">
    <property type="entry name" value="Fer4_10"/>
    <property type="match status" value="1"/>
</dbReference>
<dbReference type="eggNOG" id="COG1148">
    <property type="taxonomic scope" value="Bacteria"/>
</dbReference>
<dbReference type="EMBL" id="CP003221">
    <property type="protein sequence ID" value="EGJ51229.1"/>
    <property type="molecule type" value="Genomic_DNA"/>
</dbReference>
<dbReference type="AlphaFoldDB" id="F3Z220"/>
<accession>F3Z220</accession>
<evidence type="ECO:0000256" key="2">
    <source>
        <dbReference type="ARBA" id="ARBA00022723"/>
    </source>
</evidence>
<keyword evidence="3" id="KW-0408">Iron</keyword>
<protein>
    <submittedName>
        <fullName evidence="6">NIL domain-containing protein</fullName>
    </submittedName>
</protein>
<keyword evidence="4" id="KW-0411">Iron-sulfur</keyword>
<dbReference type="HOGENOM" id="CLU_152999_0_0_7"/>
<evidence type="ECO:0000256" key="4">
    <source>
        <dbReference type="ARBA" id="ARBA00023014"/>
    </source>
</evidence>
<dbReference type="SUPFAM" id="SSF55021">
    <property type="entry name" value="ACT-like"/>
    <property type="match status" value="1"/>
</dbReference>
<dbReference type="InterPro" id="IPR017896">
    <property type="entry name" value="4Fe4S_Fe-S-bd"/>
</dbReference>
<feature type="domain" description="4Fe-4S ferredoxin-type" evidence="5">
    <location>
        <begin position="82"/>
        <end position="111"/>
    </location>
</feature>
<organism evidence="6 7">
    <name type="scientific">Desulfocurvibacter africanus subsp. africanus str. Walvis Bay</name>
    <dbReference type="NCBI Taxonomy" id="690850"/>
    <lineage>
        <taxon>Bacteria</taxon>
        <taxon>Pseudomonadati</taxon>
        <taxon>Thermodesulfobacteriota</taxon>
        <taxon>Desulfovibrionia</taxon>
        <taxon>Desulfovibrionales</taxon>
        <taxon>Desulfovibrionaceae</taxon>
        <taxon>Desulfocurvibacter</taxon>
    </lineage>
</organism>
<proteinExistence type="predicted"/>
<dbReference type="SUPFAM" id="SSF54862">
    <property type="entry name" value="4Fe-4S ferredoxins"/>
    <property type="match status" value="1"/>
</dbReference>
<sequence length="147" mass="16316">MNNTVPAVRKLVSLSFPHSISSQPMVCNLARIYNLCFNILRAQITPRQEGFLTLEIFGSEEDYNRGIDYLKQQGIKIAPAAQHVARDEDSCTHCGMCTAICPTHALALDMKTRRIIFNADKCSACGMCTRICPVRAMSLDVDYGALE</sequence>
<dbReference type="PANTHER" id="PTHR43687:SF1">
    <property type="entry name" value="FERREDOXIN III"/>
    <property type="match status" value="1"/>
</dbReference>
<dbReference type="KEGG" id="daf:Desaf_2921"/>
<dbReference type="GO" id="GO:0046872">
    <property type="term" value="F:metal ion binding"/>
    <property type="evidence" value="ECO:0007669"/>
    <property type="project" value="UniProtKB-KW"/>
</dbReference>
<dbReference type="PROSITE" id="PS00198">
    <property type="entry name" value="4FE4S_FER_1"/>
    <property type="match status" value="1"/>
</dbReference>
<keyword evidence="7" id="KW-1185">Reference proteome</keyword>
<keyword evidence="1" id="KW-0004">4Fe-4S</keyword>
<evidence type="ECO:0000256" key="3">
    <source>
        <dbReference type="ARBA" id="ARBA00023004"/>
    </source>
</evidence>
<dbReference type="InterPro" id="IPR018449">
    <property type="entry name" value="NIL_domain"/>
</dbReference>
<dbReference type="InterPro" id="IPR017900">
    <property type="entry name" value="4Fe4S_Fe_S_CS"/>
</dbReference>
<dbReference type="InterPro" id="IPR050572">
    <property type="entry name" value="Fe-S_Ferredoxin"/>
</dbReference>
<dbReference type="InterPro" id="IPR045865">
    <property type="entry name" value="ACT-like_dom_sf"/>
</dbReference>
<dbReference type="GO" id="GO:0051539">
    <property type="term" value="F:4 iron, 4 sulfur cluster binding"/>
    <property type="evidence" value="ECO:0007669"/>
    <property type="project" value="UniProtKB-KW"/>
</dbReference>
<evidence type="ECO:0000256" key="1">
    <source>
        <dbReference type="ARBA" id="ARBA00022485"/>
    </source>
</evidence>